<keyword evidence="3" id="KW-0804">Transcription</keyword>
<dbReference type="InterPro" id="IPR000835">
    <property type="entry name" value="HTH_MarR-typ"/>
</dbReference>
<dbReference type="PROSITE" id="PS01117">
    <property type="entry name" value="HTH_MARR_1"/>
    <property type="match status" value="1"/>
</dbReference>
<dbReference type="InterPro" id="IPR036388">
    <property type="entry name" value="WH-like_DNA-bd_sf"/>
</dbReference>
<dbReference type="PANTHER" id="PTHR33164:SF57">
    <property type="entry name" value="MARR-FAMILY TRANSCRIPTIONAL REGULATOR"/>
    <property type="match status" value="1"/>
</dbReference>
<dbReference type="InterPro" id="IPR039422">
    <property type="entry name" value="MarR/SlyA-like"/>
</dbReference>
<dbReference type="InterPro" id="IPR023187">
    <property type="entry name" value="Tscrpt_reg_MarR-type_CS"/>
</dbReference>
<dbReference type="EMBL" id="JAUSQZ010000001">
    <property type="protein sequence ID" value="MDP9831179.1"/>
    <property type="molecule type" value="Genomic_DNA"/>
</dbReference>
<dbReference type="Gene3D" id="1.10.10.10">
    <property type="entry name" value="Winged helix-like DNA-binding domain superfamily/Winged helix DNA-binding domain"/>
    <property type="match status" value="1"/>
</dbReference>
<keyword evidence="6" id="KW-1185">Reference proteome</keyword>
<evidence type="ECO:0000259" key="4">
    <source>
        <dbReference type="PROSITE" id="PS50995"/>
    </source>
</evidence>
<evidence type="ECO:0000256" key="1">
    <source>
        <dbReference type="ARBA" id="ARBA00023015"/>
    </source>
</evidence>
<evidence type="ECO:0000256" key="2">
    <source>
        <dbReference type="ARBA" id="ARBA00023125"/>
    </source>
</evidence>
<feature type="domain" description="HTH marR-type" evidence="4">
    <location>
        <begin position="17"/>
        <end position="151"/>
    </location>
</feature>
<dbReference type="GO" id="GO:0003677">
    <property type="term" value="F:DNA binding"/>
    <property type="evidence" value="ECO:0007669"/>
    <property type="project" value="UniProtKB-KW"/>
</dbReference>
<evidence type="ECO:0000313" key="6">
    <source>
        <dbReference type="Proteomes" id="UP001235712"/>
    </source>
</evidence>
<proteinExistence type="predicted"/>
<dbReference type="Proteomes" id="UP001235712">
    <property type="component" value="Unassembled WGS sequence"/>
</dbReference>
<dbReference type="SUPFAM" id="SSF46785">
    <property type="entry name" value="Winged helix' DNA-binding domain"/>
    <property type="match status" value="1"/>
</dbReference>
<dbReference type="InterPro" id="IPR036390">
    <property type="entry name" value="WH_DNA-bd_sf"/>
</dbReference>
<dbReference type="PROSITE" id="PS50995">
    <property type="entry name" value="HTH_MARR_2"/>
    <property type="match status" value="1"/>
</dbReference>
<sequence>MPAPEPTTEDGSRQEVYDALEREFGVLVRRARGFSARMSRDLHPDLEPGAYAMLLWLDDAGPVRMTDLAAFFGIGKPTVSRQLKIMEGLDLITREVEEGDRRAQRVTLSAHGAELVHQARGARWARYESTLAHWPDDDVQLFARLLLRINAEMGQPWTPPPE</sequence>
<gene>
    <name evidence="5" type="ORF">J2S57_006928</name>
</gene>
<protein>
    <submittedName>
        <fullName evidence="5">DNA-binding MarR family transcriptional regulator</fullName>
    </submittedName>
</protein>
<name>A0ABT9PFL1_9ACTN</name>
<organism evidence="5 6">
    <name type="scientific">Kineosporia succinea</name>
    <dbReference type="NCBI Taxonomy" id="84632"/>
    <lineage>
        <taxon>Bacteria</taxon>
        <taxon>Bacillati</taxon>
        <taxon>Actinomycetota</taxon>
        <taxon>Actinomycetes</taxon>
        <taxon>Kineosporiales</taxon>
        <taxon>Kineosporiaceae</taxon>
        <taxon>Kineosporia</taxon>
    </lineage>
</organism>
<keyword evidence="2 5" id="KW-0238">DNA-binding</keyword>
<dbReference type="Pfam" id="PF12802">
    <property type="entry name" value="MarR_2"/>
    <property type="match status" value="1"/>
</dbReference>
<dbReference type="RefSeq" id="WP_307250693.1">
    <property type="nucleotide sequence ID" value="NZ_JAUSQZ010000001.1"/>
</dbReference>
<dbReference type="PRINTS" id="PR00598">
    <property type="entry name" value="HTHMARR"/>
</dbReference>
<comment type="caution">
    <text evidence="5">The sequence shown here is derived from an EMBL/GenBank/DDBJ whole genome shotgun (WGS) entry which is preliminary data.</text>
</comment>
<evidence type="ECO:0000313" key="5">
    <source>
        <dbReference type="EMBL" id="MDP9831179.1"/>
    </source>
</evidence>
<dbReference type="PANTHER" id="PTHR33164">
    <property type="entry name" value="TRANSCRIPTIONAL REGULATOR, MARR FAMILY"/>
    <property type="match status" value="1"/>
</dbReference>
<dbReference type="SMART" id="SM00347">
    <property type="entry name" value="HTH_MARR"/>
    <property type="match status" value="1"/>
</dbReference>
<evidence type="ECO:0000256" key="3">
    <source>
        <dbReference type="ARBA" id="ARBA00023163"/>
    </source>
</evidence>
<keyword evidence="1" id="KW-0805">Transcription regulation</keyword>
<accession>A0ABT9PFL1</accession>
<reference evidence="5 6" key="1">
    <citation type="submission" date="2023-07" db="EMBL/GenBank/DDBJ databases">
        <title>Sequencing the genomes of 1000 actinobacteria strains.</title>
        <authorList>
            <person name="Klenk H.-P."/>
        </authorList>
    </citation>
    <scope>NUCLEOTIDE SEQUENCE [LARGE SCALE GENOMIC DNA]</scope>
    <source>
        <strain evidence="5 6">DSM 44388</strain>
    </source>
</reference>